<sequence>MDLFRLSFKDTPSFSAHQIKDDRVLGTLPSILSVGLYRLIRLGAFVEDLVASENVVGVFPGVHIDKPQRDFRLAREDGDSLYV</sequence>
<organism evidence="1 2">
    <name type="scientific">Ktedonobacter racemifer DSM 44963</name>
    <dbReference type="NCBI Taxonomy" id="485913"/>
    <lineage>
        <taxon>Bacteria</taxon>
        <taxon>Bacillati</taxon>
        <taxon>Chloroflexota</taxon>
        <taxon>Ktedonobacteria</taxon>
        <taxon>Ktedonobacterales</taxon>
        <taxon>Ktedonobacteraceae</taxon>
        <taxon>Ktedonobacter</taxon>
    </lineage>
</organism>
<gene>
    <name evidence="1" type="ORF">Krac_5081</name>
</gene>
<name>D6TUJ8_KTERA</name>
<dbReference type="AlphaFoldDB" id="D6TUJ8"/>
<keyword evidence="2" id="KW-1185">Reference proteome</keyword>
<evidence type="ECO:0000313" key="1">
    <source>
        <dbReference type="EMBL" id="EFH84066.1"/>
    </source>
</evidence>
<dbReference type="Proteomes" id="UP000004508">
    <property type="component" value="Unassembled WGS sequence"/>
</dbReference>
<reference evidence="1 2" key="1">
    <citation type="journal article" date="2011" name="Stand. Genomic Sci.">
        <title>Non-contiguous finished genome sequence and contextual data of the filamentous soil bacterium Ktedonobacter racemifer type strain (SOSP1-21).</title>
        <authorList>
            <person name="Chang Y.J."/>
            <person name="Land M."/>
            <person name="Hauser L."/>
            <person name="Chertkov O."/>
            <person name="Del Rio T.G."/>
            <person name="Nolan M."/>
            <person name="Copeland A."/>
            <person name="Tice H."/>
            <person name="Cheng J.F."/>
            <person name="Lucas S."/>
            <person name="Han C."/>
            <person name="Goodwin L."/>
            <person name="Pitluck S."/>
            <person name="Ivanova N."/>
            <person name="Ovchinikova G."/>
            <person name="Pati A."/>
            <person name="Chen A."/>
            <person name="Palaniappan K."/>
            <person name="Mavromatis K."/>
            <person name="Liolios K."/>
            <person name="Brettin T."/>
            <person name="Fiebig A."/>
            <person name="Rohde M."/>
            <person name="Abt B."/>
            <person name="Goker M."/>
            <person name="Detter J.C."/>
            <person name="Woyke T."/>
            <person name="Bristow J."/>
            <person name="Eisen J.A."/>
            <person name="Markowitz V."/>
            <person name="Hugenholtz P."/>
            <person name="Kyrpides N.C."/>
            <person name="Klenk H.P."/>
            <person name="Lapidus A."/>
        </authorList>
    </citation>
    <scope>NUCLEOTIDE SEQUENCE [LARGE SCALE GENOMIC DNA]</scope>
    <source>
        <strain evidence="2">DSM 44963</strain>
    </source>
</reference>
<protein>
    <submittedName>
        <fullName evidence="1">Uncharacterized protein</fullName>
    </submittedName>
</protein>
<proteinExistence type="predicted"/>
<comment type="caution">
    <text evidence="1">The sequence shown here is derived from an EMBL/GenBank/DDBJ whole genome shotgun (WGS) entry which is preliminary data.</text>
</comment>
<evidence type="ECO:0000313" key="2">
    <source>
        <dbReference type="Proteomes" id="UP000004508"/>
    </source>
</evidence>
<dbReference type="EMBL" id="ADVG01000003">
    <property type="protein sequence ID" value="EFH84066.1"/>
    <property type="molecule type" value="Genomic_DNA"/>
</dbReference>
<accession>D6TUJ8</accession>
<dbReference type="InParanoid" id="D6TUJ8"/>